<gene>
    <name evidence="1" type="ORF">POM88_032684</name>
</gene>
<proteinExistence type="predicted"/>
<evidence type="ECO:0000313" key="2">
    <source>
        <dbReference type="Proteomes" id="UP001237642"/>
    </source>
</evidence>
<keyword evidence="2" id="KW-1185">Reference proteome</keyword>
<sequence>MRWNQLQESDFAIILDGTHEVWHDCPFKFYSFQLRGPLACTFRGVPAQDVRMDNELPKWNHYVHFFKDNIYADLMQNYISAGYIFSHQLKNRTRNIETEACVRGQI</sequence>
<dbReference type="AlphaFoldDB" id="A0AAD8I044"/>
<name>A0AAD8I044_9APIA</name>
<dbReference type="Proteomes" id="UP001237642">
    <property type="component" value="Unassembled WGS sequence"/>
</dbReference>
<reference evidence="1" key="2">
    <citation type="submission" date="2023-05" db="EMBL/GenBank/DDBJ databases">
        <authorList>
            <person name="Schelkunov M.I."/>
        </authorList>
    </citation>
    <scope>NUCLEOTIDE SEQUENCE</scope>
    <source>
        <strain evidence="1">Hsosn_3</strain>
        <tissue evidence="1">Leaf</tissue>
    </source>
</reference>
<dbReference type="EMBL" id="JAUIZM010000007">
    <property type="protein sequence ID" value="KAK1376491.1"/>
    <property type="molecule type" value="Genomic_DNA"/>
</dbReference>
<reference evidence="1" key="1">
    <citation type="submission" date="2023-02" db="EMBL/GenBank/DDBJ databases">
        <title>Genome of toxic invasive species Heracleum sosnowskyi carries increased number of genes despite the absence of recent whole-genome duplications.</title>
        <authorList>
            <person name="Schelkunov M."/>
            <person name="Shtratnikova V."/>
            <person name="Makarenko M."/>
            <person name="Klepikova A."/>
            <person name="Omelchenko D."/>
            <person name="Novikova G."/>
            <person name="Obukhova E."/>
            <person name="Bogdanov V."/>
            <person name="Penin A."/>
            <person name="Logacheva M."/>
        </authorList>
    </citation>
    <scope>NUCLEOTIDE SEQUENCE</scope>
    <source>
        <strain evidence="1">Hsosn_3</strain>
        <tissue evidence="1">Leaf</tissue>
    </source>
</reference>
<protein>
    <submittedName>
        <fullName evidence="1">Uncharacterized protein</fullName>
    </submittedName>
</protein>
<accession>A0AAD8I044</accession>
<organism evidence="1 2">
    <name type="scientific">Heracleum sosnowskyi</name>
    <dbReference type="NCBI Taxonomy" id="360622"/>
    <lineage>
        <taxon>Eukaryota</taxon>
        <taxon>Viridiplantae</taxon>
        <taxon>Streptophyta</taxon>
        <taxon>Embryophyta</taxon>
        <taxon>Tracheophyta</taxon>
        <taxon>Spermatophyta</taxon>
        <taxon>Magnoliopsida</taxon>
        <taxon>eudicotyledons</taxon>
        <taxon>Gunneridae</taxon>
        <taxon>Pentapetalae</taxon>
        <taxon>asterids</taxon>
        <taxon>campanulids</taxon>
        <taxon>Apiales</taxon>
        <taxon>Apiaceae</taxon>
        <taxon>Apioideae</taxon>
        <taxon>apioid superclade</taxon>
        <taxon>Tordylieae</taxon>
        <taxon>Tordyliinae</taxon>
        <taxon>Heracleum</taxon>
    </lineage>
</organism>
<comment type="caution">
    <text evidence="1">The sequence shown here is derived from an EMBL/GenBank/DDBJ whole genome shotgun (WGS) entry which is preliminary data.</text>
</comment>
<evidence type="ECO:0000313" key="1">
    <source>
        <dbReference type="EMBL" id="KAK1376491.1"/>
    </source>
</evidence>